<comment type="caution">
    <text evidence="1">The sequence shown here is derived from an EMBL/GenBank/DDBJ whole genome shotgun (WGS) entry which is preliminary data.</text>
</comment>
<evidence type="ECO:0000313" key="2">
    <source>
        <dbReference type="Proteomes" id="UP000664859"/>
    </source>
</evidence>
<evidence type="ECO:0000313" key="1">
    <source>
        <dbReference type="EMBL" id="KAG5181157.1"/>
    </source>
</evidence>
<accession>A0A835YT64</accession>
<dbReference type="AlphaFoldDB" id="A0A835YT64"/>
<dbReference type="EMBL" id="JAFCMP010000335">
    <property type="protein sequence ID" value="KAG5181157.1"/>
    <property type="molecule type" value="Genomic_DNA"/>
</dbReference>
<name>A0A835YT64_9STRA</name>
<gene>
    <name evidence="1" type="ORF">JKP88DRAFT_246356</name>
</gene>
<sequence>MAGRRLLPKNCWSLNRAIHDTAAPTVEAQLVAGNATPAIAHRLLEDTARRLVVAVTMEGDFTSTQERALSLPPSLVRLELNGFRGNPYPIYHPHPLLADITNSSAVRMFLQEMSKIIVAVLPTVRLLCLVGMNTEDFISLLVCLQALCEVPHPNLQDLLLFAWTLHSEDLLQLLSPPAAVREVTIESCFLTSDSQAVEGRFTIPSLPEGLVSLEMAGCHCGSEIMAVRRLPESLRRIRVEIRLIDVEFEAPLPPLLESFSLKLADSHVNISAGTLPASLRVLDLIGSHHQPLDELPPSLRVLKLHDHEHPLPPLPDTLKTLVLDECTHHVDEVPDSVRSLTLRWRHPRPRPRCPRAGPRI</sequence>
<organism evidence="1 2">
    <name type="scientific">Tribonema minus</name>
    <dbReference type="NCBI Taxonomy" id="303371"/>
    <lineage>
        <taxon>Eukaryota</taxon>
        <taxon>Sar</taxon>
        <taxon>Stramenopiles</taxon>
        <taxon>Ochrophyta</taxon>
        <taxon>PX clade</taxon>
        <taxon>Xanthophyceae</taxon>
        <taxon>Tribonematales</taxon>
        <taxon>Tribonemataceae</taxon>
        <taxon>Tribonema</taxon>
    </lineage>
</organism>
<proteinExistence type="predicted"/>
<dbReference type="Proteomes" id="UP000664859">
    <property type="component" value="Unassembled WGS sequence"/>
</dbReference>
<dbReference type="InterPro" id="IPR032675">
    <property type="entry name" value="LRR_dom_sf"/>
</dbReference>
<reference evidence="1" key="1">
    <citation type="submission" date="2021-02" db="EMBL/GenBank/DDBJ databases">
        <title>First Annotated Genome of the Yellow-green Alga Tribonema minus.</title>
        <authorList>
            <person name="Mahan K.M."/>
        </authorList>
    </citation>
    <scope>NUCLEOTIDE SEQUENCE</scope>
    <source>
        <strain evidence="1">UTEX B ZZ1240</strain>
    </source>
</reference>
<dbReference type="Gene3D" id="3.80.10.10">
    <property type="entry name" value="Ribonuclease Inhibitor"/>
    <property type="match status" value="1"/>
</dbReference>
<keyword evidence="2" id="KW-1185">Reference proteome</keyword>
<dbReference type="SUPFAM" id="SSF52047">
    <property type="entry name" value="RNI-like"/>
    <property type="match status" value="1"/>
</dbReference>
<protein>
    <submittedName>
        <fullName evidence="1">Uncharacterized protein</fullName>
    </submittedName>
</protein>